<proteinExistence type="predicted"/>
<dbReference type="AlphaFoldDB" id="A0A4V6ILW0"/>
<keyword evidence="1" id="KW-0328">Glycosyltransferase</keyword>
<gene>
    <name evidence="4" type="ORF">MSL71_41450</name>
</gene>
<dbReference type="PANTHER" id="PTHR34136:SF1">
    <property type="entry name" value="UDP-N-ACETYL-D-MANNOSAMINURONIC ACID TRANSFERASE"/>
    <property type="match status" value="1"/>
</dbReference>
<dbReference type="Gene3D" id="3.30.750.24">
    <property type="entry name" value="STAS domain"/>
    <property type="match status" value="2"/>
</dbReference>
<evidence type="ECO:0000256" key="1">
    <source>
        <dbReference type="ARBA" id="ARBA00022676"/>
    </source>
</evidence>
<dbReference type="NCBIfam" id="TIGR00696">
    <property type="entry name" value="wecG_tagA_cpsF"/>
    <property type="match status" value="1"/>
</dbReference>
<dbReference type="RefSeq" id="WP_180144252.1">
    <property type="nucleotide sequence ID" value="NZ_CAADHO010000009.1"/>
</dbReference>
<organism evidence="4 5">
    <name type="scientific">Desulfoluna butyratoxydans</name>
    <dbReference type="NCBI Taxonomy" id="231438"/>
    <lineage>
        <taxon>Bacteria</taxon>
        <taxon>Pseudomonadati</taxon>
        <taxon>Thermodesulfobacteriota</taxon>
        <taxon>Desulfobacteria</taxon>
        <taxon>Desulfobacterales</taxon>
        <taxon>Desulfolunaceae</taxon>
        <taxon>Desulfoluna</taxon>
    </lineage>
</organism>
<dbReference type="EMBL" id="CAADHO010000009">
    <property type="protein sequence ID" value="VFQ46478.1"/>
    <property type="molecule type" value="Genomic_DNA"/>
</dbReference>
<name>A0A4V6ILW0_9BACT</name>
<reference evidence="4 5" key="1">
    <citation type="submission" date="2019-03" db="EMBL/GenBank/DDBJ databases">
        <authorList>
            <person name="Nijsse B."/>
        </authorList>
    </citation>
    <scope>NUCLEOTIDE SEQUENCE [LARGE SCALE GENOMIC DNA]</scope>
    <source>
        <strain evidence="4">Desulfoluna butyratoxydans MSL71</strain>
    </source>
</reference>
<sequence length="520" mass="57751">MHPTDTVLILGIPLDNLTMEETVDRIHGMVAAYRGDGKPRLVATVNVDFLVNTLSWFSDAPRHPELLGILQHADLVTADGMPLVWASRLLGNPLKERVTGADLVPKLALASPGKKLSLYFLGGRGEVARQAAECLKKKNPGMIIAGVDSPFVHIEGEKLAEADEDDTEVIERINEAEPDILLVAFGNPKQEAWFHRNRHRLKAAVTIGIGGTFEFITGSVSRAPVWMQNAGLEWVYRFIQDPKRLWKRYIIGLLKFSVMVLPIIIQDRWKRLRMGGPKSDASEPPAPQGDTPLKNELNVVPLPNELDASVVAELKQQQEEWLAHGNGLVLDFRNVRFIDSSGLGFLLGLWKKGSARYAGFHMAGVQPPVMKTLKLNRVASLLSEHMVDDLEEIVNSQQSPALHRPFYHTLTSSKKARELQLYGALDAAQMQGFDTKRLLKAVASRHLIMDLTHLNFVDSTGLVLLLKIKKTVASSGHTCLTCGANTHVTQMLRVTRLDHFFPSLQDIRKARAVLDETILS</sequence>
<dbReference type="InterPro" id="IPR002645">
    <property type="entry name" value="STAS_dom"/>
</dbReference>
<feature type="domain" description="STAS" evidence="3">
    <location>
        <begin position="299"/>
        <end position="397"/>
    </location>
</feature>
<protein>
    <submittedName>
        <fullName evidence="4">Glycosyl transferase wecb/taga/cpsf</fullName>
    </submittedName>
</protein>
<dbReference type="Pfam" id="PF03808">
    <property type="entry name" value="Glyco_tran_WecG"/>
    <property type="match status" value="1"/>
</dbReference>
<dbReference type="InterPro" id="IPR058548">
    <property type="entry name" value="MlaB-like_STAS"/>
</dbReference>
<dbReference type="PROSITE" id="PS50801">
    <property type="entry name" value="STAS"/>
    <property type="match status" value="2"/>
</dbReference>
<dbReference type="CDD" id="cd06533">
    <property type="entry name" value="Glyco_transf_WecG_TagA"/>
    <property type="match status" value="1"/>
</dbReference>
<dbReference type="GO" id="GO:0016758">
    <property type="term" value="F:hexosyltransferase activity"/>
    <property type="evidence" value="ECO:0007669"/>
    <property type="project" value="TreeGrafter"/>
</dbReference>
<evidence type="ECO:0000313" key="5">
    <source>
        <dbReference type="Proteomes" id="UP000507962"/>
    </source>
</evidence>
<dbReference type="Pfam" id="PF13466">
    <property type="entry name" value="STAS_2"/>
    <property type="match status" value="1"/>
</dbReference>
<keyword evidence="2 4" id="KW-0808">Transferase</keyword>
<dbReference type="InterPro" id="IPR036513">
    <property type="entry name" value="STAS_dom_sf"/>
</dbReference>
<dbReference type="PANTHER" id="PTHR34136">
    <property type="match status" value="1"/>
</dbReference>
<dbReference type="Proteomes" id="UP000507962">
    <property type="component" value="Unassembled WGS sequence"/>
</dbReference>
<evidence type="ECO:0000259" key="3">
    <source>
        <dbReference type="PROSITE" id="PS50801"/>
    </source>
</evidence>
<feature type="domain" description="STAS" evidence="3">
    <location>
        <begin position="436"/>
        <end position="520"/>
    </location>
</feature>
<evidence type="ECO:0000256" key="2">
    <source>
        <dbReference type="ARBA" id="ARBA00022679"/>
    </source>
</evidence>
<evidence type="ECO:0000313" key="4">
    <source>
        <dbReference type="EMBL" id="VFQ46478.1"/>
    </source>
</evidence>
<dbReference type="InterPro" id="IPR004629">
    <property type="entry name" value="WecG_TagA_CpsF"/>
</dbReference>
<keyword evidence="5" id="KW-1185">Reference proteome</keyword>
<dbReference type="CDD" id="cd07043">
    <property type="entry name" value="STAS_anti-anti-sigma_factors"/>
    <property type="match status" value="2"/>
</dbReference>
<accession>A0A4V6ILW0</accession>
<dbReference type="SUPFAM" id="SSF52091">
    <property type="entry name" value="SpoIIaa-like"/>
    <property type="match status" value="2"/>
</dbReference>
<dbReference type="Pfam" id="PF01740">
    <property type="entry name" value="STAS"/>
    <property type="match status" value="1"/>
</dbReference>